<evidence type="ECO:0000256" key="1">
    <source>
        <dbReference type="ARBA" id="ARBA00000085"/>
    </source>
</evidence>
<keyword evidence="3" id="KW-0597">Phosphoprotein</keyword>
<name>A0A7X0D1N8_9HYPH</name>
<evidence type="ECO:0000256" key="2">
    <source>
        <dbReference type="ARBA" id="ARBA00012438"/>
    </source>
</evidence>
<dbReference type="SUPFAM" id="SSF55874">
    <property type="entry name" value="ATPase domain of HSP90 chaperone/DNA topoisomerase II/histidine kinase"/>
    <property type="match status" value="1"/>
</dbReference>
<evidence type="ECO:0000256" key="9">
    <source>
        <dbReference type="SAM" id="Coils"/>
    </source>
</evidence>
<feature type="transmembrane region" description="Helical" evidence="10">
    <location>
        <begin position="54"/>
        <end position="72"/>
    </location>
</feature>
<evidence type="ECO:0000259" key="11">
    <source>
        <dbReference type="PROSITE" id="PS50109"/>
    </source>
</evidence>
<keyword evidence="13" id="KW-1185">Reference proteome</keyword>
<evidence type="ECO:0000256" key="6">
    <source>
        <dbReference type="ARBA" id="ARBA00022777"/>
    </source>
</evidence>
<keyword evidence="5" id="KW-0547">Nucleotide-binding</keyword>
<evidence type="ECO:0000256" key="3">
    <source>
        <dbReference type="ARBA" id="ARBA00022553"/>
    </source>
</evidence>
<dbReference type="InterPro" id="IPR003594">
    <property type="entry name" value="HATPase_dom"/>
</dbReference>
<dbReference type="EMBL" id="JACHEG010000003">
    <property type="protein sequence ID" value="MBB6163706.1"/>
    <property type="molecule type" value="Genomic_DNA"/>
</dbReference>
<protein>
    <recommendedName>
        <fullName evidence="2">histidine kinase</fullName>
        <ecNumber evidence="2">2.7.13.3</ecNumber>
    </recommendedName>
</protein>
<comment type="catalytic activity">
    <reaction evidence="1">
        <text>ATP + protein L-histidine = ADP + protein N-phospho-L-histidine.</text>
        <dbReference type="EC" id="2.7.13.3"/>
    </reaction>
</comment>
<evidence type="ECO:0000256" key="5">
    <source>
        <dbReference type="ARBA" id="ARBA00022741"/>
    </source>
</evidence>
<evidence type="ECO:0000256" key="7">
    <source>
        <dbReference type="ARBA" id="ARBA00022840"/>
    </source>
</evidence>
<keyword evidence="7" id="KW-0067">ATP-binding</keyword>
<keyword evidence="8" id="KW-0902">Two-component regulatory system</keyword>
<evidence type="ECO:0000256" key="4">
    <source>
        <dbReference type="ARBA" id="ARBA00022679"/>
    </source>
</evidence>
<evidence type="ECO:0000313" key="13">
    <source>
        <dbReference type="Proteomes" id="UP000547879"/>
    </source>
</evidence>
<dbReference type="SMART" id="SM00387">
    <property type="entry name" value="HATPase_c"/>
    <property type="match status" value="1"/>
</dbReference>
<evidence type="ECO:0000256" key="8">
    <source>
        <dbReference type="ARBA" id="ARBA00023012"/>
    </source>
</evidence>
<dbReference type="InterPro" id="IPR005467">
    <property type="entry name" value="His_kinase_dom"/>
</dbReference>
<dbReference type="PROSITE" id="PS50109">
    <property type="entry name" value="HIS_KIN"/>
    <property type="match status" value="1"/>
</dbReference>
<organism evidence="12 13">
    <name type="scientific">Rhizobium wenxiniae</name>
    <dbReference type="NCBI Taxonomy" id="1737357"/>
    <lineage>
        <taxon>Bacteria</taxon>
        <taxon>Pseudomonadati</taxon>
        <taxon>Pseudomonadota</taxon>
        <taxon>Alphaproteobacteria</taxon>
        <taxon>Hyphomicrobiales</taxon>
        <taxon>Rhizobiaceae</taxon>
        <taxon>Rhizobium/Agrobacterium group</taxon>
        <taxon>Rhizobium</taxon>
    </lineage>
</organism>
<feature type="coiled-coil region" evidence="9">
    <location>
        <begin position="113"/>
        <end position="163"/>
    </location>
</feature>
<dbReference type="Gene3D" id="1.10.287.130">
    <property type="match status" value="1"/>
</dbReference>
<dbReference type="EC" id="2.7.13.3" evidence="2"/>
<dbReference type="PANTHER" id="PTHR43065">
    <property type="entry name" value="SENSOR HISTIDINE KINASE"/>
    <property type="match status" value="1"/>
</dbReference>
<dbReference type="SUPFAM" id="SSF47384">
    <property type="entry name" value="Homodimeric domain of signal transducing histidine kinase"/>
    <property type="match status" value="1"/>
</dbReference>
<dbReference type="GO" id="GO:0000155">
    <property type="term" value="F:phosphorelay sensor kinase activity"/>
    <property type="evidence" value="ECO:0007669"/>
    <property type="project" value="InterPro"/>
</dbReference>
<dbReference type="InterPro" id="IPR036890">
    <property type="entry name" value="HATPase_C_sf"/>
</dbReference>
<dbReference type="GO" id="GO:0005524">
    <property type="term" value="F:ATP binding"/>
    <property type="evidence" value="ECO:0007669"/>
    <property type="project" value="UniProtKB-KW"/>
</dbReference>
<accession>A0A7X0D1N8</accession>
<dbReference type="Pfam" id="PF00512">
    <property type="entry name" value="HisKA"/>
    <property type="match status" value="1"/>
</dbReference>
<feature type="transmembrane region" description="Helical" evidence="10">
    <location>
        <begin position="78"/>
        <end position="98"/>
    </location>
</feature>
<keyword evidence="10" id="KW-0812">Transmembrane</keyword>
<dbReference type="SMART" id="SM00388">
    <property type="entry name" value="HisKA"/>
    <property type="match status" value="1"/>
</dbReference>
<sequence length="528" mass="57879">MDELLRPRLLWCFGLLVVLVSVSLGLLHPAAPQLVFPAIIMGFVLWCTAIRRHLLFSTVGCVVLLLMVQVALPGSVGLGETLVTTILFASIAVAFAYIRANGLAATDRACEIAERMESQARSYADEIARSEVRYATLFSDMNHAHAEQDISEAKRMIDEAKTNGATSFERLAAENPEFIDRCLAAVKVNRVNDALLNMMGYADHAELVAKPPTENAVDSRRVMQEQLHAMFDGRHHFASTATLIGKDNRKVTVAVGVNVPDDWSVSLSTHIDITEQLRDREAILSAREDLARASRALAVGAISTTLSHELNQPLLAIGLGTKSAERWLERTPPRLEEVARSLEGIRLNADRMSAIIRNTRDKLVKGAKELSRVDLRQLLTETSYVLEGDLAARRSRMQLSLDDDAIEVMADRTDIQQVFINLITNAADAMAQVECERIVTIASHRSTEQRLTIEVSDNGPGISDENLKLVFQPFFSTKSGGMGMGLQICRSIIESFGGTLNVRNNQGRGATFIISLPLPPASDTGQAP</sequence>
<dbReference type="InterPro" id="IPR004358">
    <property type="entry name" value="Sig_transdc_His_kin-like_C"/>
</dbReference>
<evidence type="ECO:0000313" key="12">
    <source>
        <dbReference type="EMBL" id="MBB6163706.1"/>
    </source>
</evidence>
<evidence type="ECO:0000256" key="10">
    <source>
        <dbReference type="SAM" id="Phobius"/>
    </source>
</evidence>
<reference evidence="12 13" key="1">
    <citation type="submission" date="2020-08" db="EMBL/GenBank/DDBJ databases">
        <title>Genomic Encyclopedia of Type Strains, Phase IV (KMG-IV): sequencing the most valuable type-strain genomes for metagenomic binning, comparative biology and taxonomic classification.</title>
        <authorList>
            <person name="Goeker M."/>
        </authorList>
    </citation>
    <scope>NUCLEOTIDE SEQUENCE [LARGE SCALE GENOMIC DNA]</scope>
    <source>
        <strain evidence="12 13">DSM 100734</strain>
    </source>
</reference>
<comment type="caution">
    <text evidence="12">The sequence shown here is derived from an EMBL/GenBank/DDBJ whole genome shotgun (WGS) entry which is preliminary data.</text>
</comment>
<feature type="domain" description="Histidine kinase" evidence="11">
    <location>
        <begin position="305"/>
        <end position="520"/>
    </location>
</feature>
<gene>
    <name evidence="12" type="ORF">HNQ72_003546</name>
</gene>
<keyword evidence="10" id="KW-1133">Transmembrane helix</keyword>
<dbReference type="InterPro" id="IPR003661">
    <property type="entry name" value="HisK_dim/P_dom"/>
</dbReference>
<dbReference type="PRINTS" id="PR00344">
    <property type="entry name" value="BCTRLSENSOR"/>
</dbReference>
<dbReference type="Pfam" id="PF02518">
    <property type="entry name" value="HATPase_c"/>
    <property type="match status" value="1"/>
</dbReference>
<dbReference type="RefSeq" id="WP_183993621.1">
    <property type="nucleotide sequence ID" value="NZ_BMHW01000008.1"/>
</dbReference>
<dbReference type="Gene3D" id="3.30.565.10">
    <property type="entry name" value="Histidine kinase-like ATPase, C-terminal domain"/>
    <property type="match status" value="1"/>
</dbReference>
<keyword evidence="4" id="KW-0808">Transferase</keyword>
<dbReference type="CDD" id="cd00082">
    <property type="entry name" value="HisKA"/>
    <property type="match status" value="1"/>
</dbReference>
<dbReference type="PANTHER" id="PTHR43065:SF46">
    <property type="entry name" value="C4-DICARBOXYLATE TRANSPORT SENSOR PROTEIN DCTB"/>
    <property type="match status" value="1"/>
</dbReference>
<feature type="transmembrane region" description="Helical" evidence="10">
    <location>
        <begin position="33"/>
        <end position="49"/>
    </location>
</feature>
<keyword evidence="9" id="KW-0175">Coiled coil</keyword>
<dbReference type="AlphaFoldDB" id="A0A7X0D1N8"/>
<dbReference type="Proteomes" id="UP000547879">
    <property type="component" value="Unassembled WGS sequence"/>
</dbReference>
<keyword evidence="6 12" id="KW-0418">Kinase</keyword>
<dbReference type="InterPro" id="IPR036097">
    <property type="entry name" value="HisK_dim/P_sf"/>
</dbReference>
<keyword evidence="10" id="KW-0472">Membrane</keyword>
<feature type="transmembrane region" description="Helical" evidence="10">
    <location>
        <begin position="9"/>
        <end position="27"/>
    </location>
</feature>
<proteinExistence type="predicted"/>